<proteinExistence type="predicted"/>
<accession>X0YPH8</accession>
<gene>
    <name evidence="1" type="ORF">S01H4_03553</name>
</gene>
<comment type="caution">
    <text evidence="1">The sequence shown here is derived from an EMBL/GenBank/DDBJ whole genome shotgun (WGS) entry which is preliminary data.</text>
</comment>
<evidence type="ECO:0000313" key="1">
    <source>
        <dbReference type="EMBL" id="GAG58110.1"/>
    </source>
</evidence>
<dbReference type="AlphaFoldDB" id="X0YPH8"/>
<name>X0YPH8_9ZZZZ</name>
<reference evidence="1" key="1">
    <citation type="journal article" date="2014" name="Front. Microbiol.">
        <title>High frequency of phylogenetically diverse reductive dehalogenase-homologous genes in deep subseafloor sedimentary metagenomes.</title>
        <authorList>
            <person name="Kawai M."/>
            <person name="Futagami T."/>
            <person name="Toyoda A."/>
            <person name="Takaki Y."/>
            <person name="Nishi S."/>
            <person name="Hori S."/>
            <person name="Arai W."/>
            <person name="Tsubouchi T."/>
            <person name="Morono Y."/>
            <person name="Uchiyama I."/>
            <person name="Ito T."/>
            <person name="Fujiyama A."/>
            <person name="Inagaki F."/>
            <person name="Takami H."/>
        </authorList>
    </citation>
    <scope>NUCLEOTIDE SEQUENCE</scope>
    <source>
        <strain evidence="1">Expedition CK06-06</strain>
    </source>
</reference>
<organism evidence="1">
    <name type="scientific">marine sediment metagenome</name>
    <dbReference type="NCBI Taxonomy" id="412755"/>
    <lineage>
        <taxon>unclassified sequences</taxon>
        <taxon>metagenomes</taxon>
        <taxon>ecological metagenomes</taxon>
    </lineage>
</organism>
<sequence>MGTKLHLTLDDAYGRTTHRVYGMEEETTLAQMQTDAAEFLAALEAVSDLGCVKASISFDVTSPEYAETAGANVDVGATVSGWIVAGQKKASMKIPSIKPASVEADGSVEIAGVVATFLALFEDADVFNLSDGEQIDTWIRAGLDR</sequence>
<protein>
    <submittedName>
        <fullName evidence="1">Uncharacterized protein</fullName>
    </submittedName>
</protein>
<dbReference type="EMBL" id="BART01000881">
    <property type="protein sequence ID" value="GAG58110.1"/>
    <property type="molecule type" value="Genomic_DNA"/>
</dbReference>